<feature type="transmembrane region" description="Helical" evidence="8">
    <location>
        <begin position="313"/>
        <end position="334"/>
    </location>
</feature>
<keyword evidence="5 8" id="KW-1133">Transmembrane helix</keyword>
<keyword evidence="4 8" id="KW-0812">Transmembrane</keyword>
<dbReference type="VEuPathDB" id="TriTrypDB:TvY486_0202110"/>
<dbReference type="AlphaFoldDB" id="G0TS74"/>
<comment type="similarity">
    <text evidence="2">Belongs to the SLC29A/ENT transporter (TC 2.A.57) family.</text>
</comment>
<evidence type="ECO:0000256" key="7">
    <source>
        <dbReference type="SAM" id="MobiDB-lite"/>
    </source>
</evidence>
<gene>
    <name evidence="9" type="ORF">TVY486_0202110</name>
</gene>
<organism evidence="9">
    <name type="scientific">Trypanosoma vivax (strain Y486)</name>
    <dbReference type="NCBI Taxonomy" id="1055687"/>
    <lineage>
        <taxon>Eukaryota</taxon>
        <taxon>Discoba</taxon>
        <taxon>Euglenozoa</taxon>
        <taxon>Kinetoplastea</taxon>
        <taxon>Metakinetoplastina</taxon>
        <taxon>Trypanosomatida</taxon>
        <taxon>Trypanosomatidae</taxon>
        <taxon>Trypanosoma</taxon>
        <taxon>Duttonella</taxon>
    </lineage>
</organism>
<sequence length="472" mass="51990">MAVLGFESTSALLVYVSFLFFGMSLMLTANSIYSLYGYSTEFYRLAQGDPNATTSDPDFWKNIYTYYNVVLFSLQLSTELFMLTPLGRRIPLRLRLALGFSLSFVQLLSYMMVTTFHTSESGAKCVFLFSAFVNGIEKSLCGSSTVALAGPFPTKFFAAVILGIPFSGVITGILSVTVKASMDGDFHSLLHQSYIYFSIAMVFQSVTCVLLYLLPRNPYALRYAAEFRYAARGNPVECEEQTEKKEANGAPDSRPAKGPADDYCDDAQPYNTAKNVLDTSIDPDTMKDTDQVENTTSAEQMLKAEVWVVIKRIYPVLSTCFFVYFTTVLFFPGVFISVDYKGWNHWYGTAVMVVFNLGDFVSCMFLQFKRNHPSPKAVIIGSFARLLIAVPLFLCQRRIIEGHAAKALSCVLSLLWGMTNGFCGGMMLIYGPRTASLTTAGQRSLAGICNNVSLLVGLFAGSAAAIGLSKTL</sequence>
<name>G0TS74_TRYVY</name>
<feature type="transmembrane region" description="Helical" evidence="8">
    <location>
        <begin position="346"/>
        <end position="368"/>
    </location>
</feature>
<feature type="transmembrane region" description="Helical" evidence="8">
    <location>
        <begin position="63"/>
        <end position="82"/>
    </location>
</feature>
<dbReference type="GO" id="GO:0005886">
    <property type="term" value="C:plasma membrane"/>
    <property type="evidence" value="ECO:0007669"/>
    <property type="project" value="TreeGrafter"/>
</dbReference>
<evidence type="ECO:0000256" key="1">
    <source>
        <dbReference type="ARBA" id="ARBA00004141"/>
    </source>
</evidence>
<dbReference type="GO" id="GO:0005337">
    <property type="term" value="F:nucleoside transmembrane transporter activity"/>
    <property type="evidence" value="ECO:0007669"/>
    <property type="project" value="InterPro"/>
</dbReference>
<evidence type="ECO:0000256" key="8">
    <source>
        <dbReference type="SAM" id="Phobius"/>
    </source>
</evidence>
<feature type="transmembrane region" description="Helical" evidence="8">
    <location>
        <begin position="94"/>
        <end position="113"/>
    </location>
</feature>
<evidence type="ECO:0000256" key="5">
    <source>
        <dbReference type="ARBA" id="ARBA00022989"/>
    </source>
</evidence>
<dbReference type="OMA" id="FNTYVTF"/>
<feature type="transmembrane region" description="Helical" evidence="8">
    <location>
        <begin position="156"/>
        <end position="182"/>
    </location>
</feature>
<keyword evidence="6 8" id="KW-0472">Membrane</keyword>
<dbReference type="PANTHER" id="PTHR10332:SF82">
    <property type="entry name" value="TRANSPORTER 2, PUTATIVE-RELATED"/>
    <property type="match status" value="1"/>
</dbReference>
<reference evidence="9" key="1">
    <citation type="journal article" date="2012" name="Proc. Natl. Acad. Sci. U.S.A.">
        <title>Antigenic diversity is generated by distinct evolutionary mechanisms in African trypanosome species.</title>
        <authorList>
            <person name="Jackson A.P."/>
            <person name="Berry A."/>
            <person name="Aslett M."/>
            <person name="Allison H.C."/>
            <person name="Burton P."/>
            <person name="Vavrova-Anderson J."/>
            <person name="Brown R."/>
            <person name="Browne H."/>
            <person name="Corton N."/>
            <person name="Hauser H."/>
            <person name="Gamble J."/>
            <person name="Gilderthorp R."/>
            <person name="Marcello L."/>
            <person name="McQuillan J."/>
            <person name="Otto T.D."/>
            <person name="Quail M.A."/>
            <person name="Sanders M.J."/>
            <person name="van Tonder A."/>
            <person name="Ginger M.L."/>
            <person name="Field M.C."/>
            <person name="Barry J.D."/>
            <person name="Hertz-Fowler C."/>
            <person name="Berriman M."/>
        </authorList>
    </citation>
    <scope>NUCLEOTIDE SEQUENCE</scope>
    <source>
        <strain evidence="9">Y486</strain>
    </source>
</reference>
<protein>
    <submittedName>
        <fullName evidence="9">Putative adenosine transporter 2</fullName>
    </submittedName>
</protein>
<evidence type="ECO:0000256" key="3">
    <source>
        <dbReference type="ARBA" id="ARBA00022448"/>
    </source>
</evidence>
<dbReference type="EMBL" id="HE573018">
    <property type="protein sequence ID" value="CCC46800.1"/>
    <property type="molecule type" value="Genomic_DNA"/>
</dbReference>
<feature type="transmembrane region" description="Helical" evidence="8">
    <location>
        <begin position="374"/>
        <end position="395"/>
    </location>
</feature>
<accession>G0TS74</accession>
<evidence type="ECO:0000256" key="4">
    <source>
        <dbReference type="ARBA" id="ARBA00022692"/>
    </source>
</evidence>
<feature type="transmembrane region" description="Helical" evidence="8">
    <location>
        <begin position="194"/>
        <end position="214"/>
    </location>
</feature>
<proteinExistence type="inferred from homology"/>
<dbReference type="PANTHER" id="PTHR10332">
    <property type="entry name" value="EQUILIBRATIVE NUCLEOSIDE TRANSPORTER"/>
    <property type="match status" value="1"/>
</dbReference>
<dbReference type="SUPFAM" id="SSF103473">
    <property type="entry name" value="MFS general substrate transporter"/>
    <property type="match status" value="1"/>
</dbReference>
<feature type="region of interest" description="Disordered" evidence="7">
    <location>
        <begin position="238"/>
        <end position="261"/>
    </location>
</feature>
<evidence type="ECO:0000256" key="6">
    <source>
        <dbReference type="ARBA" id="ARBA00023136"/>
    </source>
</evidence>
<comment type="subcellular location">
    <subcellularLocation>
        <location evidence="1">Membrane</location>
        <topology evidence="1">Multi-pass membrane protein</topology>
    </subcellularLocation>
</comment>
<evidence type="ECO:0000256" key="2">
    <source>
        <dbReference type="ARBA" id="ARBA00007965"/>
    </source>
</evidence>
<feature type="transmembrane region" description="Helical" evidence="8">
    <location>
        <begin position="407"/>
        <end position="430"/>
    </location>
</feature>
<feature type="transmembrane region" description="Helical" evidence="8">
    <location>
        <begin position="445"/>
        <end position="468"/>
    </location>
</feature>
<dbReference type="InterPro" id="IPR002259">
    <property type="entry name" value="Eqnu_transpt"/>
</dbReference>
<dbReference type="InterPro" id="IPR036259">
    <property type="entry name" value="MFS_trans_sf"/>
</dbReference>
<feature type="transmembrane region" description="Helical" evidence="8">
    <location>
        <begin position="12"/>
        <end position="36"/>
    </location>
</feature>
<dbReference type="Pfam" id="PF01733">
    <property type="entry name" value="Nucleoside_tran"/>
    <property type="match status" value="1"/>
</dbReference>
<evidence type="ECO:0000313" key="9">
    <source>
        <dbReference type="EMBL" id="CCC46800.1"/>
    </source>
</evidence>
<keyword evidence="3" id="KW-0813">Transport</keyword>